<dbReference type="PANTHER" id="PTHR47985">
    <property type="entry name" value="OS07G0668900 PROTEIN"/>
    <property type="match status" value="1"/>
</dbReference>
<evidence type="ECO:0000313" key="5">
    <source>
        <dbReference type="EMBL" id="CAH2036706.1"/>
    </source>
</evidence>
<gene>
    <name evidence="5" type="ORF">TAV2_LOCUS765</name>
</gene>
<evidence type="ECO:0000256" key="2">
    <source>
        <dbReference type="ARBA" id="ARBA00022527"/>
    </source>
</evidence>
<dbReference type="AlphaFoldDB" id="A0AAU9RAD5"/>
<keyword evidence="2" id="KW-0418">Kinase</keyword>
<dbReference type="InterPro" id="IPR011009">
    <property type="entry name" value="Kinase-like_dom_sf"/>
</dbReference>
<reference evidence="5 6" key="1">
    <citation type="submission" date="2022-03" db="EMBL/GenBank/DDBJ databases">
        <authorList>
            <person name="Nunn A."/>
            <person name="Chopra R."/>
            <person name="Nunn A."/>
            <person name="Contreras Garrido A."/>
        </authorList>
    </citation>
    <scope>NUCLEOTIDE SEQUENCE [LARGE SCALE GENOMIC DNA]</scope>
</reference>
<dbReference type="SUPFAM" id="SSF56112">
    <property type="entry name" value="Protein kinase-like (PK-like)"/>
    <property type="match status" value="1"/>
</dbReference>
<keyword evidence="2" id="KW-0723">Serine/threonine-protein kinase</keyword>
<evidence type="ECO:0000256" key="4">
    <source>
        <dbReference type="SAM" id="MobiDB-lite"/>
    </source>
</evidence>
<keyword evidence="3" id="KW-0472">Membrane</keyword>
<feature type="region of interest" description="Disordered" evidence="4">
    <location>
        <begin position="148"/>
        <end position="169"/>
    </location>
</feature>
<sequence>MYLHGSDTSGTGSISGILVDGKLTSPKPGGGARSFTFKELAGATRNFREVNLIGEGGFGRVYKGHLESNQEPLSWNTRMKIASRPYLKDQKKFGHLVDPSLRGKYPRRCLNYAIAIIAMCLNEEAHYRPFIGDIVVALEYLAAQSRSHESRNVSSTSPEVTRTPRRDSF</sequence>
<dbReference type="GO" id="GO:0004674">
    <property type="term" value="F:protein serine/threonine kinase activity"/>
    <property type="evidence" value="ECO:0007669"/>
    <property type="project" value="UniProtKB-KW"/>
</dbReference>
<keyword evidence="6" id="KW-1185">Reference proteome</keyword>
<dbReference type="Proteomes" id="UP000836841">
    <property type="component" value="Chromosome 1"/>
</dbReference>
<evidence type="ECO:0000256" key="1">
    <source>
        <dbReference type="ARBA" id="ARBA00004370"/>
    </source>
</evidence>
<evidence type="ECO:0000256" key="3">
    <source>
        <dbReference type="ARBA" id="ARBA00023136"/>
    </source>
</evidence>
<comment type="subcellular location">
    <subcellularLocation>
        <location evidence="1">Membrane</location>
    </subcellularLocation>
</comment>
<organism evidence="5 6">
    <name type="scientific">Thlaspi arvense</name>
    <name type="common">Field penny-cress</name>
    <dbReference type="NCBI Taxonomy" id="13288"/>
    <lineage>
        <taxon>Eukaryota</taxon>
        <taxon>Viridiplantae</taxon>
        <taxon>Streptophyta</taxon>
        <taxon>Embryophyta</taxon>
        <taxon>Tracheophyta</taxon>
        <taxon>Spermatophyta</taxon>
        <taxon>Magnoliopsida</taxon>
        <taxon>eudicotyledons</taxon>
        <taxon>Gunneridae</taxon>
        <taxon>Pentapetalae</taxon>
        <taxon>rosids</taxon>
        <taxon>malvids</taxon>
        <taxon>Brassicales</taxon>
        <taxon>Brassicaceae</taxon>
        <taxon>Thlaspideae</taxon>
        <taxon>Thlaspi</taxon>
    </lineage>
</organism>
<proteinExistence type="predicted"/>
<dbReference type="Gene3D" id="3.30.200.20">
    <property type="entry name" value="Phosphorylase Kinase, domain 1"/>
    <property type="match status" value="1"/>
</dbReference>
<name>A0AAU9RAD5_THLAR</name>
<dbReference type="PANTHER" id="PTHR47985:SF3">
    <property type="entry name" value="SERINE_THREONINE-PROTEIN KINASE PBL21-RELATED"/>
    <property type="match status" value="1"/>
</dbReference>
<keyword evidence="2" id="KW-0808">Transferase</keyword>
<dbReference type="EMBL" id="OU466857">
    <property type="protein sequence ID" value="CAH2036706.1"/>
    <property type="molecule type" value="Genomic_DNA"/>
</dbReference>
<evidence type="ECO:0000313" key="6">
    <source>
        <dbReference type="Proteomes" id="UP000836841"/>
    </source>
</evidence>
<accession>A0AAU9RAD5</accession>
<dbReference type="GO" id="GO:0016020">
    <property type="term" value="C:membrane"/>
    <property type="evidence" value="ECO:0007669"/>
    <property type="project" value="UniProtKB-SubCell"/>
</dbReference>
<protein>
    <submittedName>
        <fullName evidence="5">Uncharacterized protein</fullName>
    </submittedName>
</protein>